<evidence type="ECO:0000313" key="3">
    <source>
        <dbReference type="Proteomes" id="UP000054466"/>
    </source>
</evidence>
<dbReference type="InterPro" id="IPR010730">
    <property type="entry name" value="HET"/>
</dbReference>
<protein>
    <recommendedName>
        <fullName evidence="1">Heterokaryon incompatibility domain-containing protein</fullName>
    </recommendedName>
</protein>
<dbReference type="PANTHER" id="PTHR24148">
    <property type="entry name" value="ANKYRIN REPEAT DOMAIN-CONTAINING PROTEIN 39 HOMOLOG-RELATED"/>
    <property type="match status" value="1"/>
</dbReference>
<dbReference type="Proteomes" id="UP000054466">
    <property type="component" value="Unassembled WGS sequence"/>
</dbReference>
<evidence type="ECO:0000313" key="2">
    <source>
        <dbReference type="EMBL" id="KIW33919.1"/>
    </source>
</evidence>
<gene>
    <name evidence="2" type="ORF">PV07_00733</name>
</gene>
<dbReference type="STRING" id="569365.A0A0D2DE05"/>
<evidence type="ECO:0000259" key="1">
    <source>
        <dbReference type="Pfam" id="PF06985"/>
    </source>
</evidence>
<accession>A0A0D2DE05</accession>
<dbReference type="Pfam" id="PF06985">
    <property type="entry name" value="HET"/>
    <property type="match status" value="1"/>
</dbReference>
<dbReference type="PANTHER" id="PTHR24148:SF73">
    <property type="entry name" value="HET DOMAIN PROTEIN (AFU_ORTHOLOGUE AFUA_8G01020)"/>
    <property type="match status" value="1"/>
</dbReference>
<dbReference type="OrthoDB" id="2157530at2759"/>
<sequence length="622" mass="69040">MATTGGQHLYQYSPLPGARWTRVIKLQAGEFRDPLKCSIHPIDLDSAHEPYVALSYRWGQKANTILCDGQTVTANDKLYEAMQRLRERKADVTFWADAISINQAGSPEGLAEKSQQVQLMSVIFSQATTVVADLGYATMEMMAGLDELLGKLYSLPLNQTGSDLVLGPGFQELGLPGIGDPAWSMLDELIRREWFNRVWMIQEFALARRLKMRVGTRLFDFSLIEKASRVYRRMQPPWDVMAAMGPNWARSTRGLELMILVRDLYKSVRPSPLVDLFGMSSNFAATDPRDRIYALTGLVKNPAGADTEPFKIDYAESTHQVAIRFARHLAHARPPSLIWMYAGGPHPHQPSWAPNLESDRQRMPSEGMMPTWQAAPHNPFSAGGTDGSMDPPTFTDDNVTPVLTAYGRVVDTISAVTEIFDIGEQPTATLQSRGESLIDFEQGARRLLVEHGLPAPFRPSDLTVYDPYWLSLVGGTDETFTGRAGSDVRDSFIAFASAGDDISSGRESGDIDDRPDKIAQVLRMYKFMSAFGAAMFQRRLCVTERRRVGNVVAAAKAGDRVVVIRGVDRPVLMREVAVEDGPPSGAVHQPLLQFIGMAYVHGIMEGEAHRETELKMDQIFVV</sequence>
<dbReference type="VEuPathDB" id="FungiDB:PV07_00733"/>
<dbReference type="GeneID" id="27339927"/>
<name>A0A0D2DE05_9EURO</name>
<dbReference type="InterPro" id="IPR052895">
    <property type="entry name" value="HetReg/Transcr_Mod"/>
</dbReference>
<organism evidence="2 3">
    <name type="scientific">Cladophialophora immunda</name>
    <dbReference type="NCBI Taxonomy" id="569365"/>
    <lineage>
        <taxon>Eukaryota</taxon>
        <taxon>Fungi</taxon>
        <taxon>Dikarya</taxon>
        <taxon>Ascomycota</taxon>
        <taxon>Pezizomycotina</taxon>
        <taxon>Eurotiomycetes</taxon>
        <taxon>Chaetothyriomycetidae</taxon>
        <taxon>Chaetothyriales</taxon>
        <taxon>Herpotrichiellaceae</taxon>
        <taxon>Cladophialophora</taxon>
    </lineage>
</organism>
<dbReference type="AlphaFoldDB" id="A0A0D2DE05"/>
<dbReference type="RefSeq" id="XP_016254135.1">
    <property type="nucleotide sequence ID" value="XM_016387207.1"/>
</dbReference>
<feature type="domain" description="Heterokaryon incompatibility" evidence="1">
    <location>
        <begin position="51"/>
        <end position="203"/>
    </location>
</feature>
<proteinExistence type="predicted"/>
<dbReference type="HOGENOM" id="CLU_004184_7_4_1"/>
<reference evidence="2 3" key="1">
    <citation type="submission" date="2015-01" db="EMBL/GenBank/DDBJ databases">
        <title>The Genome Sequence of Cladophialophora immunda CBS83496.</title>
        <authorList>
            <consortium name="The Broad Institute Genomics Platform"/>
            <person name="Cuomo C."/>
            <person name="de Hoog S."/>
            <person name="Gorbushina A."/>
            <person name="Stielow B."/>
            <person name="Teixiera M."/>
            <person name="Abouelleil A."/>
            <person name="Chapman S.B."/>
            <person name="Priest M."/>
            <person name="Young S.K."/>
            <person name="Wortman J."/>
            <person name="Nusbaum C."/>
            <person name="Birren B."/>
        </authorList>
    </citation>
    <scope>NUCLEOTIDE SEQUENCE [LARGE SCALE GENOMIC DNA]</scope>
    <source>
        <strain evidence="2 3">CBS 83496</strain>
    </source>
</reference>
<dbReference type="EMBL" id="KN847040">
    <property type="protein sequence ID" value="KIW33919.1"/>
    <property type="molecule type" value="Genomic_DNA"/>
</dbReference>
<keyword evidence="3" id="KW-1185">Reference proteome</keyword>